<evidence type="ECO:0008006" key="4">
    <source>
        <dbReference type="Google" id="ProtNLM"/>
    </source>
</evidence>
<dbReference type="InterPro" id="IPR013783">
    <property type="entry name" value="Ig-like_fold"/>
</dbReference>
<name>A0A9P5SI22_9FUNG</name>
<keyword evidence="3" id="KW-1185">Reference proteome</keyword>
<comment type="caution">
    <text evidence="2">The sequence shown here is derived from an EMBL/GenBank/DDBJ whole genome shotgun (WGS) entry which is preliminary data.</text>
</comment>
<accession>A0A9P5SI22</accession>
<dbReference type="Proteomes" id="UP000696485">
    <property type="component" value="Unassembled WGS sequence"/>
</dbReference>
<dbReference type="Gene3D" id="2.60.40.10">
    <property type="entry name" value="Immunoglobulins"/>
    <property type="match status" value="1"/>
</dbReference>
<organism evidence="2 3">
    <name type="scientific">Podila minutissima</name>
    <dbReference type="NCBI Taxonomy" id="64525"/>
    <lineage>
        <taxon>Eukaryota</taxon>
        <taxon>Fungi</taxon>
        <taxon>Fungi incertae sedis</taxon>
        <taxon>Mucoromycota</taxon>
        <taxon>Mortierellomycotina</taxon>
        <taxon>Mortierellomycetes</taxon>
        <taxon>Mortierellales</taxon>
        <taxon>Mortierellaceae</taxon>
        <taxon>Podila</taxon>
    </lineage>
</organism>
<proteinExistence type="predicted"/>
<gene>
    <name evidence="2" type="ORF">BG006_007114</name>
</gene>
<dbReference type="EMBL" id="JAAAUY010000441">
    <property type="protein sequence ID" value="KAF9329876.1"/>
    <property type="molecule type" value="Genomic_DNA"/>
</dbReference>
<evidence type="ECO:0000313" key="3">
    <source>
        <dbReference type="Proteomes" id="UP000696485"/>
    </source>
</evidence>
<feature type="compositionally biased region" description="Pro residues" evidence="1">
    <location>
        <begin position="341"/>
        <end position="352"/>
    </location>
</feature>
<sequence length="394" mass="43841">MQGSLAEGTTAALTYAMDRATFQDTSRNMRNPHTIDIQEYQRENSLSAPQAYYTDKDSYADAWADQGHFPLHLDRVSHTSIPARGGARITFTGENFREGVQVAFEYPRLGVSKVIIPKVLKSTKMEVISPDLLEWCAIAKKKYHSRELCLSISLLCGGVKDSADNTTVEMVAREESKGELLYLLLDLHRQLIQDTFKSTDQDAELTAKKRTLTLLELDQPPNVTRAEHLALSVIYMLCDGHDIISPAGMELFLKTSEEGHDMLHLAVILGLSTLSREIARHLLVRFQSKPMTEDNVLFAKDRNGRTALDFARQLGNEEIEQVLEATLDAAKGFKKAVQEVPPRPLPIQPSPPATGSGGHPSPHFKPPSVASTPHTQNWMIDTNLSTTLLRAIHH</sequence>
<dbReference type="AlphaFoldDB" id="A0A9P5SI22"/>
<reference evidence="2" key="1">
    <citation type="journal article" date="2020" name="Fungal Divers.">
        <title>Resolving the Mortierellaceae phylogeny through synthesis of multi-gene phylogenetics and phylogenomics.</title>
        <authorList>
            <person name="Vandepol N."/>
            <person name="Liber J."/>
            <person name="Desiro A."/>
            <person name="Na H."/>
            <person name="Kennedy M."/>
            <person name="Barry K."/>
            <person name="Grigoriev I.V."/>
            <person name="Miller A.N."/>
            <person name="O'Donnell K."/>
            <person name="Stajich J.E."/>
            <person name="Bonito G."/>
        </authorList>
    </citation>
    <scope>NUCLEOTIDE SEQUENCE</scope>
    <source>
        <strain evidence="2">NVP1</strain>
    </source>
</reference>
<dbReference type="InterPro" id="IPR036770">
    <property type="entry name" value="Ankyrin_rpt-contain_sf"/>
</dbReference>
<dbReference type="Gene3D" id="1.25.40.20">
    <property type="entry name" value="Ankyrin repeat-containing domain"/>
    <property type="match status" value="1"/>
</dbReference>
<evidence type="ECO:0000256" key="1">
    <source>
        <dbReference type="SAM" id="MobiDB-lite"/>
    </source>
</evidence>
<evidence type="ECO:0000313" key="2">
    <source>
        <dbReference type="EMBL" id="KAF9329876.1"/>
    </source>
</evidence>
<protein>
    <recommendedName>
        <fullName evidence="4">IPT/TIG domain-containing protein</fullName>
    </recommendedName>
</protein>
<feature type="region of interest" description="Disordered" evidence="1">
    <location>
        <begin position="338"/>
        <end position="377"/>
    </location>
</feature>